<dbReference type="Proteomes" id="UP001148737">
    <property type="component" value="Unassembled WGS sequence"/>
</dbReference>
<accession>A0ACC1QGX6</accession>
<evidence type="ECO:0000313" key="1">
    <source>
        <dbReference type="EMBL" id="KAJ3474898.1"/>
    </source>
</evidence>
<comment type="caution">
    <text evidence="1">The sequence shown here is derived from an EMBL/GenBank/DDBJ whole genome shotgun (WGS) entry which is preliminary data.</text>
</comment>
<gene>
    <name evidence="1" type="ORF">NLG97_g9647</name>
</gene>
<sequence length="375" mass="41533">MGSTEKRNIGLLEQTRAKFRDHATAFHSMRIAGEKAAPLAYKEEERGRAPVASVDTIAIEPVCLPHSPKPNGRPFYCNASTIPPLIAVPQVYPNTSSPFVPAYPPVLLSHGVTEQSWRLFLEDASNIQAHKLPHRIILHGRDMAVTAATTTVELVKRLCSNPFKGAGKYWAEEAKDGGAASATCAIATEVACFPLAYITCWVAVPFVIGIVTILTSPLRRCERAAAYAAAINKKRLHCRGLHAQLMTSGEVAALAGISASEIYSANQCNNWRASEHLELVQSRFEPLILYKDCTLAIGDKTLWLVILRGKLFREAVMAQKRAEEAERRRHEIDCETESEEGTIYSPWKVRISQAKAKDRENQLRSDELELIKLYG</sequence>
<evidence type="ECO:0000313" key="2">
    <source>
        <dbReference type="Proteomes" id="UP001148737"/>
    </source>
</evidence>
<organism evidence="1 2">
    <name type="scientific">Lecanicillium saksenae</name>
    <dbReference type="NCBI Taxonomy" id="468837"/>
    <lineage>
        <taxon>Eukaryota</taxon>
        <taxon>Fungi</taxon>
        <taxon>Dikarya</taxon>
        <taxon>Ascomycota</taxon>
        <taxon>Pezizomycotina</taxon>
        <taxon>Sordariomycetes</taxon>
        <taxon>Hypocreomycetidae</taxon>
        <taxon>Hypocreales</taxon>
        <taxon>Cordycipitaceae</taxon>
        <taxon>Lecanicillium</taxon>
    </lineage>
</organism>
<keyword evidence="2" id="KW-1185">Reference proteome</keyword>
<dbReference type="EMBL" id="JANAKD010002077">
    <property type="protein sequence ID" value="KAJ3474898.1"/>
    <property type="molecule type" value="Genomic_DNA"/>
</dbReference>
<reference evidence="1" key="1">
    <citation type="submission" date="2022-07" db="EMBL/GenBank/DDBJ databases">
        <title>Genome Sequence of Lecanicillium saksenae.</title>
        <authorList>
            <person name="Buettner E."/>
        </authorList>
    </citation>
    <scope>NUCLEOTIDE SEQUENCE</scope>
    <source>
        <strain evidence="1">VT-O1</strain>
    </source>
</reference>
<proteinExistence type="predicted"/>
<name>A0ACC1QGX6_9HYPO</name>
<protein>
    <submittedName>
        <fullName evidence="1">Uncharacterized protein</fullName>
    </submittedName>
</protein>